<evidence type="ECO:0000256" key="3">
    <source>
        <dbReference type="SAM" id="Coils"/>
    </source>
</evidence>
<dbReference type="EMBL" id="CP045915">
    <property type="protein sequence ID" value="QGH32581.1"/>
    <property type="molecule type" value="Genomic_DNA"/>
</dbReference>
<dbReference type="Pfam" id="PF02452">
    <property type="entry name" value="PemK_toxin"/>
    <property type="match status" value="1"/>
</dbReference>
<dbReference type="SUPFAM" id="SSF50118">
    <property type="entry name" value="Cell growth inhibitor/plasmid maintenance toxic component"/>
    <property type="match status" value="1"/>
</dbReference>
<keyword evidence="5" id="KW-1185">Reference proteome</keyword>
<keyword evidence="3" id="KW-0175">Coiled coil</keyword>
<organism evidence="4 5">
    <name type="scientific">Gracilibacillus salitolerans</name>
    <dbReference type="NCBI Taxonomy" id="2663022"/>
    <lineage>
        <taxon>Bacteria</taxon>
        <taxon>Bacillati</taxon>
        <taxon>Bacillota</taxon>
        <taxon>Bacilli</taxon>
        <taxon>Bacillales</taxon>
        <taxon>Bacillaceae</taxon>
        <taxon>Gracilibacillus</taxon>
    </lineage>
</organism>
<dbReference type="InterPro" id="IPR003477">
    <property type="entry name" value="PemK-like"/>
</dbReference>
<comment type="similarity">
    <text evidence="1">Belongs to the PemK/MazF family.</text>
</comment>
<proteinExistence type="inferred from homology"/>
<keyword evidence="2" id="KW-1277">Toxin-antitoxin system</keyword>
<dbReference type="GO" id="GO:0003677">
    <property type="term" value="F:DNA binding"/>
    <property type="evidence" value="ECO:0007669"/>
    <property type="project" value="InterPro"/>
</dbReference>
<name>A0A5Q2TER2_9BACI</name>
<protein>
    <recommendedName>
        <fullName evidence="6">Type II toxin-antitoxin system PemK/MazF family toxin</fullName>
    </recommendedName>
</protein>
<dbReference type="Gene3D" id="2.30.30.110">
    <property type="match status" value="1"/>
</dbReference>
<evidence type="ECO:0000256" key="1">
    <source>
        <dbReference type="ARBA" id="ARBA00007521"/>
    </source>
</evidence>
<reference evidence="4 5" key="1">
    <citation type="submission" date="2019-11" db="EMBL/GenBank/DDBJ databases">
        <title>Gracilibacillus salitolerans sp. nov., a moderate halophile isolated from a saline soil in northwest China.</title>
        <authorList>
            <person name="Gan L."/>
        </authorList>
    </citation>
    <scope>NUCLEOTIDE SEQUENCE [LARGE SCALE GENOMIC DNA]</scope>
    <source>
        <strain evidence="4 5">SCU50</strain>
    </source>
</reference>
<gene>
    <name evidence="4" type="ORF">GI584_00105</name>
</gene>
<evidence type="ECO:0000313" key="4">
    <source>
        <dbReference type="EMBL" id="QGH32581.1"/>
    </source>
</evidence>
<dbReference type="KEGG" id="grc:GI584_00105"/>
<evidence type="ECO:0008006" key="6">
    <source>
        <dbReference type="Google" id="ProtNLM"/>
    </source>
</evidence>
<sequence length="251" mass="29379">MVKISKNSYKIKRSKFKRKYVSKLKNLTDDEKNMRSGSDPNLILDTKRLLDDFFSVIMSLKLEDGLKWILGLEEYIEDKKNKKQIHYRRYTRGHIVEVELFGHFDKELTYSHPALILYDGGNSVLVAPISGGKYGDDKEMHIDVTEKDGLRKNCAVMVDSLRIIDKKRILYQHKKDELNVKISTEILDNIDNVLISKFIPGHKIKYDQLKSDFYKEIEKNEVALSEIEELKKALELKNKEINEIKEKITIE</sequence>
<evidence type="ECO:0000313" key="5">
    <source>
        <dbReference type="Proteomes" id="UP000339690"/>
    </source>
</evidence>
<accession>A0A5Q2TER2</accession>
<feature type="coiled-coil region" evidence="3">
    <location>
        <begin position="217"/>
        <end position="251"/>
    </location>
</feature>
<dbReference type="InterPro" id="IPR011067">
    <property type="entry name" value="Plasmid_toxin/cell-grow_inhib"/>
</dbReference>
<evidence type="ECO:0000256" key="2">
    <source>
        <dbReference type="ARBA" id="ARBA00022649"/>
    </source>
</evidence>
<dbReference type="Proteomes" id="UP000339690">
    <property type="component" value="Chromosome"/>
</dbReference>
<dbReference type="RefSeq" id="WP_153789855.1">
    <property type="nucleotide sequence ID" value="NZ_CP045915.1"/>
</dbReference>
<dbReference type="AlphaFoldDB" id="A0A5Q2TER2"/>